<feature type="compositionally biased region" description="Low complexity" evidence="1">
    <location>
        <begin position="136"/>
        <end position="147"/>
    </location>
</feature>
<evidence type="ECO:0000313" key="2">
    <source>
        <dbReference type="EMBL" id="KAG9395696.1"/>
    </source>
</evidence>
<feature type="region of interest" description="Disordered" evidence="1">
    <location>
        <begin position="1"/>
        <end position="20"/>
    </location>
</feature>
<protein>
    <submittedName>
        <fullName evidence="2">Uncharacterized protein</fullName>
    </submittedName>
</protein>
<accession>A0A8J6E3J6</accession>
<gene>
    <name evidence="2" type="ORF">J8273_2900</name>
</gene>
<feature type="compositionally biased region" description="Polar residues" evidence="1">
    <location>
        <begin position="1"/>
        <end position="13"/>
    </location>
</feature>
<proteinExistence type="predicted"/>
<feature type="compositionally biased region" description="Basic and acidic residues" evidence="1">
    <location>
        <begin position="169"/>
        <end position="179"/>
    </location>
</feature>
<organism evidence="2 3">
    <name type="scientific">Carpediemonas membranifera</name>
    <dbReference type="NCBI Taxonomy" id="201153"/>
    <lineage>
        <taxon>Eukaryota</taxon>
        <taxon>Metamonada</taxon>
        <taxon>Carpediemonas-like organisms</taxon>
        <taxon>Carpediemonas</taxon>
    </lineage>
</organism>
<sequence length="179" mass="19101">MATVAPSSGSGVTMSPEPELGATVSIQDLLHREEAAVFYVNNEDTEIDEPEPESRAVTCLKSDLIRKSGAEVDLARHGAGWQKAKVKKTARLIGNTRRPEDRSNCEGQGPGGGRPVRCQVNGRSHHSPRGGRNQRPTPSSPTSHATTMVATKDSGRQGQGHVQGVGPTHRGDIRTPRQG</sequence>
<evidence type="ECO:0000313" key="3">
    <source>
        <dbReference type="Proteomes" id="UP000717585"/>
    </source>
</evidence>
<keyword evidence="3" id="KW-1185">Reference proteome</keyword>
<dbReference type="AlphaFoldDB" id="A0A8J6E3J6"/>
<dbReference type="Proteomes" id="UP000717585">
    <property type="component" value="Unassembled WGS sequence"/>
</dbReference>
<feature type="region of interest" description="Disordered" evidence="1">
    <location>
        <begin position="91"/>
        <end position="179"/>
    </location>
</feature>
<evidence type="ECO:0000256" key="1">
    <source>
        <dbReference type="SAM" id="MobiDB-lite"/>
    </source>
</evidence>
<dbReference type="EMBL" id="JAHDYR010000009">
    <property type="protein sequence ID" value="KAG9395696.1"/>
    <property type="molecule type" value="Genomic_DNA"/>
</dbReference>
<name>A0A8J6E3J6_9EUKA</name>
<comment type="caution">
    <text evidence="2">The sequence shown here is derived from an EMBL/GenBank/DDBJ whole genome shotgun (WGS) entry which is preliminary data.</text>
</comment>
<reference evidence="2" key="1">
    <citation type="submission" date="2021-05" db="EMBL/GenBank/DDBJ databases">
        <title>A free-living protist that lacks canonical eukaryotic 1 DNA replication and segregation systems.</title>
        <authorList>
            <person name="Salas-Leiva D.E."/>
            <person name="Tromer E.C."/>
            <person name="Curtis B.A."/>
            <person name="Jerlstrom-Hultqvist J."/>
            <person name="Kolisko M."/>
            <person name="Yi Z."/>
            <person name="Salas-Leiva J.S."/>
            <person name="Gallot-Lavallee L."/>
            <person name="Kops G.J.P.L."/>
            <person name="Archibald J.M."/>
            <person name="Simpson A.G.B."/>
            <person name="Roger A.J."/>
        </authorList>
    </citation>
    <scope>NUCLEOTIDE SEQUENCE</scope>
    <source>
        <strain evidence="2">BICM</strain>
    </source>
</reference>